<dbReference type="EMBL" id="HBFM01024264">
    <property type="protein sequence ID" value="CAD8781879.1"/>
    <property type="molecule type" value="Transcribed_RNA"/>
</dbReference>
<dbReference type="Gene3D" id="3.40.50.1820">
    <property type="entry name" value="alpha/beta hydrolase"/>
    <property type="match status" value="1"/>
</dbReference>
<evidence type="ECO:0000256" key="4">
    <source>
        <dbReference type="ARBA" id="ARBA00022729"/>
    </source>
</evidence>
<dbReference type="PANTHER" id="PTHR11802:SF113">
    <property type="entry name" value="SERINE CARBOXYPEPTIDASE CTSA-4.1"/>
    <property type="match status" value="1"/>
</dbReference>
<name>A0A6U0XED1_9CHLO</name>
<evidence type="ECO:0000313" key="9">
    <source>
        <dbReference type="EMBL" id="CAD8781881.1"/>
    </source>
</evidence>
<dbReference type="InterPro" id="IPR018202">
    <property type="entry name" value="Ser_caboxypep_ser_AS"/>
</dbReference>
<feature type="chain" id="PRO_5035952620" description="Carboxypeptidase" evidence="7">
    <location>
        <begin position="22"/>
        <end position="534"/>
    </location>
</feature>
<organism evidence="8">
    <name type="scientific">Polytomella parva</name>
    <dbReference type="NCBI Taxonomy" id="51329"/>
    <lineage>
        <taxon>Eukaryota</taxon>
        <taxon>Viridiplantae</taxon>
        <taxon>Chlorophyta</taxon>
        <taxon>core chlorophytes</taxon>
        <taxon>Chlorophyceae</taxon>
        <taxon>CS clade</taxon>
        <taxon>Chlamydomonadales</taxon>
        <taxon>Chlamydomonadaceae</taxon>
        <taxon>Polytomella</taxon>
    </lineage>
</organism>
<keyword evidence="6" id="KW-0325">Glycoprotein</keyword>
<evidence type="ECO:0000256" key="7">
    <source>
        <dbReference type="RuleBase" id="RU361156"/>
    </source>
</evidence>
<dbReference type="SUPFAM" id="SSF53474">
    <property type="entry name" value="alpha/beta-Hydrolases"/>
    <property type="match status" value="1"/>
</dbReference>
<proteinExistence type="inferred from homology"/>
<dbReference type="GO" id="GO:0006508">
    <property type="term" value="P:proteolysis"/>
    <property type="evidence" value="ECO:0007669"/>
    <property type="project" value="UniProtKB-KW"/>
</dbReference>
<feature type="signal peptide" evidence="7">
    <location>
        <begin position="1"/>
        <end position="21"/>
    </location>
</feature>
<protein>
    <recommendedName>
        <fullName evidence="7">Carboxypeptidase</fullName>
        <ecNumber evidence="7">3.4.16.-</ecNumber>
    </recommendedName>
</protein>
<dbReference type="InterPro" id="IPR001563">
    <property type="entry name" value="Peptidase_S10"/>
</dbReference>
<keyword evidence="3 7" id="KW-0645">Protease</keyword>
<evidence type="ECO:0000256" key="3">
    <source>
        <dbReference type="ARBA" id="ARBA00022670"/>
    </source>
</evidence>
<evidence type="ECO:0000256" key="5">
    <source>
        <dbReference type="ARBA" id="ARBA00022801"/>
    </source>
</evidence>
<gene>
    <name evidence="8" type="ORF">PPAR00522_LOCUS15731</name>
    <name evidence="9" type="ORF">PPAR00522_LOCUS15732</name>
</gene>
<dbReference type="PRINTS" id="PR00724">
    <property type="entry name" value="CRBOXYPTASEC"/>
</dbReference>
<evidence type="ECO:0000256" key="2">
    <source>
        <dbReference type="ARBA" id="ARBA00022645"/>
    </source>
</evidence>
<dbReference type="AlphaFoldDB" id="A0A6U0XED1"/>
<evidence type="ECO:0000256" key="1">
    <source>
        <dbReference type="ARBA" id="ARBA00009431"/>
    </source>
</evidence>
<keyword evidence="5 7" id="KW-0378">Hydrolase</keyword>
<accession>A0A6U0XED1</accession>
<evidence type="ECO:0000256" key="6">
    <source>
        <dbReference type="ARBA" id="ARBA00023180"/>
    </source>
</evidence>
<keyword evidence="4 7" id="KW-0732">Signal</keyword>
<dbReference type="GO" id="GO:0004185">
    <property type="term" value="F:serine-type carboxypeptidase activity"/>
    <property type="evidence" value="ECO:0007669"/>
    <property type="project" value="UniProtKB-UniRule"/>
</dbReference>
<dbReference type="PROSITE" id="PS00131">
    <property type="entry name" value="CARBOXYPEPT_SER_SER"/>
    <property type="match status" value="1"/>
</dbReference>
<dbReference type="EMBL" id="HBFM01024265">
    <property type="protein sequence ID" value="CAD8781881.1"/>
    <property type="molecule type" value="Transcribed_RNA"/>
</dbReference>
<keyword evidence="2 7" id="KW-0121">Carboxypeptidase</keyword>
<evidence type="ECO:0000313" key="8">
    <source>
        <dbReference type="EMBL" id="CAD8781879.1"/>
    </source>
</evidence>
<comment type="similarity">
    <text evidence="1 7">Belongs to the peptidase S10 family.</text>
</comment>
<dbReference type="EC" id="3.4.16.-" evidence="7"/>
<reference evidence="8" key="1">
    <citation type="submission" date="2021-01" db="EMBL/GenBank/DDBJ databases">
        <authorList>
            <person name="Corre E."/>
            <person name="Pelletier E."/>
            <person name="Niang G."/>
            <person name="Scheremetjew M."/>
            <person name="Finn R."/>
            <person name="Kale V."/>
            <person name="Holt S."/>
            <person name="Cochrane G."/>
            <person name="Meng A."/>
            <person name="Brown T."/>
            <person name="Cohen L."/>
        </authorList>
    </citation>
    <scope>NUCLEOTIDE SEQUENCE</scope>
    <source>
        <strain evidence="8">SAG 63-3</strain>
    </source>
</reference>
<sequence length="534" mass="60293">MLKRVLALTLLLALWLTFASAKVSSISGRLSENDIVWPNKLLRDIPIVDPPQRVAGYFKLNRTHDAHMFYFYFQARNNPTTAPVVLWMTGGPGCSSELAVFYENGPYKLNPDNTISETEFGWDVDHNVIFVDQPINTGFSYSKDPRDEVSDEETVAEDMLDFLSEFFEVHSDIVNNDFFVTGESYAGHYVPAVSYRLYRAVELEGFDLNFQGFAIGNGLTNAAIQFGAYADFAYANGILSESLRDSINFWYPLCRFGANLCDSTQWFLPCDIALDICQLTTFERVLNANPGINVYDITKKCDGPLCYDMTQLTDFMNRADVQAALGVDRKWQECSFDVYADFTSDWLRNFDSVIPEMMEDGIRVMIYAGDLDLICNWMGNERWVNKLQWYGSDQWSAVTAKNWSADASPGSNSEASGTVRSLGPLSFVRVFKAGHMVPMDQPRNALKLITSFTRNQSLTLDDLEQEGDQFQETTVMEDEDESGKYMGKDRGQYMHVIRSQAKKTGVAERGARSWGRKDFLRHRDASAAVVGAAM</sequence>
<dbReference type="InterPro" id="IPR029058">
    <property type="entry name" value="AB_hydrolase_fold"/>
</dbReference>
<dbReference type="PANTHER" id="PTHR11802">
    <property type="entry name" value="SERINE PROTEASE FAMILY S10 SERINE CARBOXYPEPTIDASE"/>
    <property type="match status" value="1"/>
</dbReference>
<dbReference type="Pfam" id="PF00450">
    <property type="entry name" value="Peptidase_S10"/>
    <property type="match status" value="1"/>
</dbReference>